<evidence type="ECO:0000256" key="3">
    <source>
        <dbReference type="SAM" id="SignalP"/>
    </source>
</evidence>
<dbReference type="InterPro" id="IPR009057">
    <property type="entry name" value="Homeodomain-like_sf"/>
</dbReference>
<dbReference type="GO" id="GO:0005634">
    <property type="term" value="C:nucleus"/>
    <property type="evidence" value="ECO:0007669"/>
    <property type="project" value="UniProtKB-SubCell"/>
</dbReference>
<organism evidence="5 6">
    <name type="scientific">Glossina austeni</name>
    <name type="common">Savannah tsetse fly</name>
    <dbReference type="NCBI Taxonomy" id="7395"/>
    <lineage>
        <taxon>Eukaryota</taxon>
        <taxon>Metazoa</taxon>
        <taxon>Ecdysozoa</taxon>
        <taxon>Arthropoda</taxon>
        <taxon>Hexapoda</taxon>
        <taxon>Insecta</taxon>
        <taxon>Pterygota</taxon>
        <taxon>Neoptera</taxon>
        <taxon>Endopterygota</taxon>
        <taxon>Diptera</taxon>
        <taxon>Brachycera</taxon>
        <taxon>Muscomorpha</taxon>
        <taxon>Hippoboscoidea</taxon>
        <taxon>Glossinidae</taxon>
        <taxon>Glossina</taxon>
    </lineage>
</organism>
<keyword evidence="6" id="KW-1185">Reference proteome</keyword>
<dbReference type="Proteomes" id="UP000078200">
    <property type="component" value="Unassembled WGS sequence"/>
</dbReference>
<dbReference type="AlphaFoldDB" id="A0A1A9VUC4"/>
<feature type="compositionally biased region" description="Basic and acidic residues" evidence="2">
    <location>
        <begin position="208"/>
        <end position="231"/>
    </location>
</feature>
<dbReference type="Gene3D" id="1.10.10.60">
    <property type="entry name" value="Homeodomain-like"/>
    <property type="match status" value="1"/>
</dbReference>
<evidence type="ECO:0000256" key="1">
    <source>
        <dbReference type="ARBA" id="ARBA00004123"/>
    </source>
</evidence>
<reference evidence="5" key="1">
    <citation type="submission" date="2020-05" db="UniProtKB">
        <authorList>
            <consortium name="EnsemblMetazoa"/>
        </authorList>
    </citation>
    <scope>IDENTIFICATION</scope>
    <source>
        <strain evidence="5">TTRI</strain>
    </source>
</reference>
<accession>A0A1A9VUC4</accession>
<feature type="compositionally biased region" description="Basic and acidic residues" evidence="2">
    <location>
        <begin position="186"/>
        <end position="196"/>
    </location>
</feature>
<dbReference type="GO" id="GO:0003677">
    <property type="term" value="F:DNA binding"/>
    <property type="evidence" value="ECO:0007669"/>
    <property type="project" value="InterPro"/>
</dbReference>
<evidence type="ECO:0000313" key="6">
    <source>
        <dbReference type="Proteomes" id="UP000078200"/>
    </source>
</evidence>
<evidence type="ECO:0000259" key="4">
    <source>
        <dbReference type="Pfam" id="PF11427"/>
    </source>
</evidence>
<dbReference type="Pfam" id="PF11427">
    <property type="entry name" value="HTH_Tnp_Tc3_1"/>
    <property type="match status" value="1"/>
</dbReference>
<dbReference type="EnsemblMetazoa" id="GAUT047929-RA">
    <property type="protein sequence ID" value="GAUT047929-PA"/>
    <property type="gene ID" value="GAUT047929"/>
</dbReference>
<dbReference type="SUPFAM" id="SSF46689">
    <property type="entry name" value="Homeodomain-like"/>
    <property type="match status" value="1"/>
</dbReference>
<sequence>MRSAFFFACFCRWSLYLKLSGSACNPMENIVYVQPLPSESLSLISEYINSQFVFCRKYLTLKAPRGSELADEERGKIERMRLAGRKIGEITAAINCHRNMVSNYLKHPDNYGRTKRSSRIPTVEFHANDSLVPANGGKQWQKYQRRKYRWQASPDEYYGVALNGKDTPNAKALRGDVTTKQTVSKLRADKPEEKTPENYWQTVKTCKSSKERHTNKGSSRHNESDDQRLVR</sequence>
<evidence type="ECO:0000313" key="5">
    <source>
        <dbReference type="EnsemblMetazoa" id="GAUT047929-PA"/>
    </source>
</evidence>
<feature type="signal peptide" evidence="3">
    <location>
        <begin position="1"/>
        <end position="23"/>
    </location>
</feature>
<evidence type="ECO:0000256" key="2">
    <source>
        <dbReference type="SAM" id="MobiDB-lite"/>
    </source>
</evidence>
<dbReference type="VEuPathDB" id="VectorBase:GAUT047929"/>
<dbReference type="InterPro" id="IPR025898">
    <property type="entry name" value="Tc3_transposase_DNA-bd_dom"/>
</dbReference>
<feature type="domain" description="Tc3 transposase DNA binding" evidence="4">
    <location>
        <begin position="65"/>
        <end position="114"/>
    </location>
</feature>
<keyword evidence="3" id="KW-0732">Signal</keyword>
<comment type="subcellular location">
    <subcellularLocation>
        <location evidence="1">Nucleus</location>
    </subcellularLocation>
</comment>
<feature type="chain" id="PRO_5008399661" description="Tc3 transposase DNA binding domain-containing protein" evidence="3">
    <location>
        <begin position="24"/>
        <end position="231"/>
    </location>
</feature>
<name>A0A1A9VUC4_GLOAU</name>
<proteinExistence type="predicted"/>
<protein>
    <recommendedName>
        <fullName evidence="4">Tc3 transposase DNA binding domain-containing protein</fullName>
    </recommendedName>
</protein>
<feature type="region of interest" description="Disordered" evidence="2">
    <location>
        <begin position="181"/>
        <end position="231"/>
    </location>
</feature>